<keyword evidence="5" id="KW-1185">Reference proteome</keyword>
<keyword evidence="2" id="KW-0472">Membrane</keyword>
<gene>
    <name evidence="4" type="ORF">D5R40_30400</name>
</gene>
<dbReference type="RefSeq" id="WP_124155636.1">
    <property type="nucleotide sequence ID" value="NZ_CAWOLW010000270.1"/>
</dbReference>
<dbReference type="Gene3D" id="2.40.170.20">
    <property type="entry name" value="TonB-dependent receptor, beta-barrel domain"/>
    <property type="match status" value="1"/>
</dbReference>
<evidence type="ECO:0000256" key="3">
    <source>
        <dbReference type="ARBA" id="ARBA00023237"/>
    </source>
</evidence>
<sequence length="125" mass="14090">MGFRLGVAADFDDVLPFPINRQVFRVSANSPDRVTTQGFSIGVNYYFNTNFLFGGNYSWNVLDRRGSDDEIIPAFNTPEHKFNLVLSGRDFSIGSLKHLGFNINYKWLKAFSLKVSPSSQAESNL</sequence>
<reference evidence="4 5" key="1">
    <citation type="journal article" date="2018" name="ACS Chem. Biol.">
        <title>Ketoreductase domain dysfunction expands chemodiversity: malyngamide biosynthesis in the cyanobacterium Okeania hirsuta.</title>
        <authorList>
            <person name="Moss N.A."/>
            <person name="Leao T."/>
            <person name="Rankin M."/>
            <person name="McCullough T.M."/>
            <person name="Qu P."/>
            <person name="Korobeynikov A."/>
            <person name="Smith J.L."/>
            <person name="Gerwick L."/>
            <person name="Gerwick W.H."/>
        </authorList>
    </citation>
    <scope>NUCLEOTIDE SEQUENCE [LARGE SCALE GENOMIC DNA]</scope>
    <source>
        <strain evidence="4 5">PAB10Feb10-1</strain>
    </source>
</reference>
<dbReference type="OrthoDB" id="1109208at2"/>
<dbReference type="AlphaFoldDB" id="A0A3N6PDU0"/>
<accession>A0A3N6PDU0</accession>
<organism evidence="4 5">
    <name type="scientific">Okeania hirsuta</name>
    <dbReference type="NCBI Taxonomy" id="1458930"/>
    <lineage>
        <taxon>Bacteria</taxon>
        <taxon>Bacillati</taxon>
        <taxon>Cyanobacteriota</taxon>
        <taxon>Cyanophyceae</taxon>
        <taxon>Oscillatoriophycideae</taxon>
        <taxon>Oscillatoriales</taxon>
        <taxon>Microcoleaceae</taxon>
        <taxon>Okeania</taxon>
    </lineage>
</organism>
<name>A0A3N6PDU0_9CYAN</name>
<comment type="subcellular location">
    <subcellularLocation>
        <location evidence="1">Cell outer membrane</location>
    </subcellularLocation>
</comment>
<dbReference type="Proteomes" id="UP000269154">
    <property type="component" value="Unassembled WGS sequence"/>
</dbReference>
<protein>
    <submittedName>
        <fullName evidence="4">Uncharacterized protein</fullName>
    </submittedName>
</protein>
<proteinExistence type="predicted"/>
<evidence type="ECO:0000313" key="4">
    <source>
        <dbReference type="EMBL" id="RQH23327.1"/>
    </source>
</evidence>
<evidence type="ECO:0000313" key="5">
    <source>
        <dbReference type="Proteomes" id="UP000269154"/>
    </source>
</evidence>
<evidence type="ECO:0000256" key="2">
    <source>
        <dbReference type="ARBA" id="ARBA00023136"/>
    </source>
</evidence>
<comment type="caution">
    <text evidence="4">The sequence shown here is derived from an EMBL/GenBank/DDBJ whole genome shotgun (WGS) entry which is preliminary data.</text>
</comment>
<dbReference type="EMBL" id="RCBY01000341">
    <property type="protein sequence ID" value="RQH23327.1"/>
    <property type="molecule type" value="Genomic_DNA"/>
</dbReference>
<keyword evidence="3" id="KW-0998">Cell outer membrane</keyword>
<dbReference type="InterPro" id="IPR036942">
    <property type="entry name" value="Beta-barrel_TonB_sf"/>
</dbReference>
<dbReference type="SUPFAM" id="SSF56935">
    <property type="entry name" value="Porins"/>
    <property type="match status" value="1"/>
</dbReference>
<dbReference type="GO" id="GO:0009279">
    <property type="term" value="C:cell outer membrane"/>
    <property type="evidence" value="ECO:0007669"/>
    <property type="project" value="UniProtKB-SubCell"/>
</dbReference>
<evidence type="ECO:0000256" key="1">
    <source>
        <dbReference type="ARBA" id="ARBA00004442"/>
    </source>
</evidence>